<name>A0A0E9SZF6_ANGAN</name>
<evidence type="ECO:0000313" key="1">
    <source>
        <dbReference type="EMBL" id="JAH46647.1"/>
    </source>
</evidence>
<reference evidence="1" key="2">
    <citation type="journal article" date="2015" name="Fish Shellfish Immunol.">
        <title>Early steps in the European eel (Anguilla anguilla)-Vibrio vulnificus interaction in the gills: Role of the RtxA13 toxin.</title>
        <authorList>
            <person name="Callol A."/>
            <person name="Pajuelo D."/>
            <person name="Ebbesson L."/>
            <person name="Teles M."/>
            <person name="MacKenzie S."/>
            <person name="Amaro C."/>
        </authorList>
    </citation>
    <scope>NUCLEOTIDE SEQUENCE</scope>
</reference>
<sequence length="52" mass="5991">MQPSKQSTPVPSHTITRHKNYSTVMICGEHLSRNNLLFFPCQESLFSQELAR</sequence>
<proteinExistence type="predicted"/>
<organism evidence="1">
    <name type="scientific">Anguilla anguilla</name>
    <name type="common">European freshwater eel</name>
    <name type="synonym">Muraena anguilla</name>
    <dbReference type="NCBI Taxonomy" id="7936"/>
    <lineage>
        <taxon>Eukaryota</taxon>
        <taxon>Metazoa</taxon>
        <taxon>Chordata</taxon>
        <taxon>Craniata</taxon>
        <taxon>Vertebrata</taxon>
        <taxon>Euteleostomi</taxon>
        <taxon>Actinopterygii</taxon>
        <taxon>Neopterygii</taxon>
        <taxon>Teleostei</taxon>
        <taxon>Anguilliformes</taxon>
        <taxon>Anguillidae</taxon>
        <taxon>Anguilla</taxon>
    </lineage>
</organism>
<protein>
    <submittedName>
        <fullName evidence="1">Uncharacterized protein</fullName>
    </submittedName>
</protein>
<reference evidence="1" key="1">
    <citation type="submission" date="2014-11" db="EMBL/GenBank/DDBJ databases">
        <authorList>
            <person name="Amaro Gonzalez C."/>
        </authorList>
    </citation>
    <scope>NUCLEOTIDE SEQUENCE</scope>
</reference>
<accession>A0A0E9SZF6</accession>
<dbReference type="EMBL" id="GBXM01061930">
    <property type="protein sequence ID" value="JAH46647.1"/>
    <property type="molecule type" value="Transcribed_RNA"/>
</dbReference>
<dbReference type="AlphaFoldDB" id="A0A0E9SZF6"/>